<feature type="transmembrane region" description="Helical" evidence="2">
    <location>
        <begin position="33"/>
        <end position="50"/>
    </location>
</feature>
<dbReference type="EMBL" id="CP099490">
    <property type="protein sequence ID" value="USQ76514.1"/>
    <property type="molecule type" value="Genomic_DNA"/>
</dbReference>
<dbReference type="RefSeq" id="WP_252621218.1">
    <property type="nucleotide sequence ID" value="NZ_CP099490.1"/>
</dbReference>
<proteinExistence type="predicted"/>
<accession>A0ABY4YIK0</accession>
<organism evidence="4 5">
    <name type="scientific">Ornithinimicrobium cryptoxanthini</name>
    <dbReference type="NCBI Taxonomy" id="2934161"/>
    <lineage>
        <taxon>Bacteria</taxon>
        <taxon>Bacillati</taxon>
        <taxon>Actinomycetota</taxon>
        <taxon>Actinomycetes</taxon>
        <taxon>Micrococcales</taxon>
        <taxon>Ornithinimicrobiaceae</taxon>
        <taxon>Ornithinimicrobium</taxon>
    </lineage>
</organism>
<keyword evidence="5" id="KW-1185">Reference proteome</keyword>
<evidence type="ECO:0000256" key="1">
    <source>
        <dbReference type="SAM" id="MobiDB-lite"/>
    </source>
</evidence>
<reference evidence="4" key="1">
    <citation type="submission" date="2022-06" db="EMBL/GenBank/DDBJ databases">
        <title>Ornithinimicrobium JY.X270.</title>
        <authorList>
            <person name="Huang Y."/>
        </authorList>
    </citation>
    <scope>NUCLEOTIDE SEQUENCE</scope>
    <source>
        <strain evidence="4">JY.X270</strain>
    </source>
</reference>
<keyword evidence="2" id="KW-0472">Membrane</keyword>
<keyword evidence="2" id="KW-1133">Transmembrane helix</keyword>
<dbReference type="Proteomes" id="UP001056535">
    <property type="component" value="Chromosome"/>
</dbReference>
<feature type="region of interest" description="Disordered" evidence="1">
    <location>
        <begin position="60"/>
        <end position="81"/>
    </location>
</feature>
<name>A0ABY4YIK0_9MICO</name>
<protein>
    <submittedName>
        <fullName evidence="4">DUF6458 family protein</fullName>
    </submittedName>
</protein>
<feature type="compositionally biased region" description="Basic and acidic residues" evidence="1">
    <location>
        <begin position="62"/>
        <end position="81"/>
    </location>
</feature>
<evidence type="ECO:0000256" key="2">
    <source>
        <dbReference type="SAM" id="Phobius"/>
    </source>
</evidence>
<evidence type="ECO:0000259" key="3">
    <source>
        <dbReference type="Pfam" id="PF20059"/>
    </source>
</evidence>
<evidence type="ECO:0000313" key="5">
    <source>
        <dbReference type="Proteomes" id="UP001056535"/>
    </source>
</evidence>
<keyword evidence="2" id="KW-0812">Transmembrane</keyword>
<evidence type="ECO:0000313" key="4">
    <source>
        <dbReference type="EMBL" id="USQ76514.1"/>
    </source>
</evidence>
<sequence length="81" mass="8733">MGIGLGITLLVVGAILTFTNLDESYLNTNLDVVGWILMGGGVLALIMGIIQNAQRSNSSHTVIEERRGGPDVIERRDDPRV</sequence>
<dbReference type="Pfam" id="PF20059">
    <property type="entry name" value="DUF6458"/>
    <property type="match status" value="1"/>
</dbReference>
<gene>
    <name evidence="4" type="ORF">NF557_00845</name>
</gene>
<dbReference type="InterPro" id="IPR045597">
    <property type="entry name" value="DUF6458"/>
</dbReference>
<feature type="domain" description="DUF6458" evidence="3">
    <location>
        <begin position="1"/>
        <end position="78"/>
    </location>
</feature>